<dbReference type="Gene3D" id="6.20.450.20">
    <property type="match status" value="1"/>
</dbReference>
<dbReference type="Pfam" id="PF21217">
    <property type="entry name" value="PaaA2"/>
    <property type="match status" value="1"/>
</dbReference>
<dbReference type="AlphaFoldDB" id="A0A502I6A7"/>
<feature type="domain" description="Stability determinant" evidence="1">
    <location>
        <begin position="26"/>
        <end position="51"/>
    </location>
</feature>
<dbReference type="Proteomes" id="UP000320914">
    <property type="component" value="Unassembled WGS sequence"/>
</dbReference>
<evidence type="ECO:0000313" key="3">
    <source>
        <dbReference type="Proteomes" id="UP000320914"/>
    </source>
</evidence>
<sequence>MLAKNDDTVYLMKNESPDTQHQLGKATYDAWFKAQVQTSLDDPRPSIPNEEAKHLMAIKRQKLRKA</sequence>
<protein>
    <recommendedName>
        <fullName evidence="1">Stability determinant domain-containing protein</fullName>
    </recommendedName>
</protein>
<gene>
    <name evidence="2" type="ORF">EAH74_19665</name>
</gene>
<evidence type="ECO:0000313" key="2">
    <source>
        <dbReference type="EMBL" id="TPG82401.1"/>
    </source>
</evidence>
<comment type="caution">
    <text evidence="2">The sequence shown here is derived from an EMBL/GenBank/DDBJ whole genome shotgun (WGS) entry which is preliminary data.</text>
</comment>
<organism evidence="2 3">
    <name type="scientific">Pseudomonas mandelii</name>
    <dbReference type="NCBI Taxonomy" id="75612"/>
    <lineage>
        <taxon>Bacteria</taxon>
        <taxon>Pseudomonadati</taxon>
        <taxon>Pseudomonadota</taxon>
        <taxon>Gammaproteobacteria</taxon>
        <taxon>Pseudomonadales</taxon>
        <taxon>Pseudomonadaceae</taxon>
        <taxon>Pseudomonas</taxon>
    </lineage>
</organism>
<proteinExistence type="predicted"/>
<name>A0A502I6A7_9PSED</name>
<reference evidence="2 3" key="1">
    <citation type="journal article" date="2019" name="Environ. Microbiol.">
        <title>Species interactions and distinct microbial communities in high Arctic permafrost affected cryosols are associated with the CH4 and CO2 gas fluxes.</title>
        <authorList>
            <person name="Altshuler I."/>
            <person name="Hamel J."/>
            <person name="Turney S."/>
            <person name="Magnuson E."/>
            <person name="Levesque R."/>
            <person name="Greer C."/>
            <person name="Whyte L.G."/>
        </authorList>
    </citation>
    <scope>NUCLEOTIDE SEQUENCE [LARGE SCALE GENOMIC DNA]</scope>
    <source>
        <strain evidence="2 3">OWC5</strain>
    </source>
</reference>
<evidence type="ECO:0000259" key="1">
    <source>
        <dbReference type="Pfam" id="PF21217"/>
    </source>
</evidence>
<dbReference type="EMBL" id="RCZA01000008">
    <property type="protein sequence ID" value="TPG82401.1"/>
    <property type="molecule type" value="Genomic_DNA"/>
</dbReference>
<dbReference type="InterPro" id="IPR048851">
    <property type="entry name" value="PaaA2_dom"/>
</dbReference>
<accession>A0A502I6A7</accession>